<sequence>VSSHGLSFSNDTGALNLDAVIHAQNVVQLTAADEHRKNFSLTDIESAGGNGQEIFLPGVHSDIGAGYRDGEGESQVVLWASGVFTALKKAEKERNRLVAAKWYKAEELTLLATHNNGVLLQAARDSISNRYSRIPLHIMADLAREPENKISFDDRLDGREKIPPALELAQQEIKAYVDQHKGKGCRTSEAAHWHDNERSWLRDLRYGYFHFSAKLAFGHGPRYIGGQRRRMTYGG</sequence>
<evidence type="ECO:0000313" key="1">
    <source>
        <dbReference type="EMBL" id="VAW87348.1"/>
    </source>
</evidence>
<proteinExistence type="predicted"/>
<protein>
    <submittedName>
        <fullName evidence="1">Uncharacterized protein</fullName>
    </submittedName>
</protein>
<dbReference type="EMBL" id="UOFP01000180">
    <property type="protein sequence ID" value="VAW87348.1"/>
    <property type="molecule type" value="Genomic_DNA"/>
</dbReference>
<accession>A0A3B0Z249</accession>
<gene>
    <name evidence="1" type="ORF">MNBD_GAMMA18-282</name>
</gene>
<dbReference type="AlphaFoldDB" id="A0A3B0Z249"/>
<reference evidence="1" key="1">
    <citation type="submission" date="2018-06" db="EMBL/GenBank/DDBJ databases">
        <authorList>
            <person name="Zhirakovskaya E."/>
        </authorList>
    </citation>
    <scope>NUCLEOTIDE SEQUENCE</scope>
</reference>
<organism evidence="1">
    <name type="scientific">hydrothermal vent metagenome</name>
    <dbReference type="NCBI Taxonomy" id="652676"/>
    <lineage>
        <taxon>unclassified sequences</taxon>
        <taxon>metagenomes</taxon>
        <taxon>ecological metagenomes</taxon>
    </lineage>
</organism>
<feature type="non-terminal residue" evidence="1">
    <location>
        <position position="1"/>
    </location>
</feature>
<name>A0A3B0Z249_9ZZZZ</name>